<dbReference type="Pfam" id="PF02900">
    <property type="entry name" value="LigB"/>
    <property type="match status" value="1"/>
</dbReference>
<dbReference type="Gene3D" id="3.40.830.10">
    <property type="entry name" value="LigB-like"/>
    <property type="match status" value="1"/>
</dbReference>
<protein>
    <submittedName>
        <fullName evidence="2">Protocatechuate 4,5-dioxygenase beta chain/2'-carboxy-2,3-dihydroxybiphenyl 1,2-dioxygenase large subunit/2'-aminobiphenyl-2,3-diol 1,2-dioxygenase large subunit</fullName>
        <ecNumber evidence="2">1.13.11.-</ecNumber>
        <ecNumber evidence="2">1.13.11.8</ecNumber>
    </submittedName>
</protein>
<dbReference type="SUPFAM" id="SSF53213">
    <property type="entry name" value="LigB-like"/>
    <property type="match status" value="1"/>
</dbReference>
<organism evidence="2 3">
    <name type="scientific">Nocardioides massiliensis</name>
    <dbReference type="NCBI Taxonomy" id="1325935"/>
    <lineage>
        <taxon>Bacteria</taxon>
        <taxon>Bacillati</taxon>
        <taxon>Actinomycetota</taxon>
        <taxon>Actinomycetes</taxon>
        <taxon>Propionibacteriales</taxon>
        <taxon>Nocardioidaceae</taxon>
        <taxon>Nocardioides</taxon>
    </lineage>
</organism>
<dbReference type="GO" id="GO:0018579">
    <property type="term" value="F:protocatechuate 4,5-dioxygenase activity"/>
    <property type="evidence" value="ECO:0007669"/>
    <property type="project" value="UniProtKB-EC"/>
</dbReference>
<accession>A0ABT9NTK0</accession>
<dbReference type="Proteomes" id="UP001240447">
    <property type="component" value="Unassembled WGS sequence"/>
</dbReference>
<feature type="domain" description="Extradiol ring-cleavage dioxygenase class III enzyme subunit B" evidence="1">
    <location>
        <begin position="3"/>
        <end position="220"/>
    </location>
</feature>
<sequence>MEKLSPDLLVVVGSEHLKSFGYDAFPQICIGIGDTCEGWADGGLAAARLDLAGDYAGQLLSAGIDAGFDLAFSVNPRLDHGFMAPLVLIRPEMDIPVVPIFQNASTEPLPPLRRSAELGRLIRAVTEQRPDEERVVIIGTGGLSHWVGTPQMGQVNSEFDELFLARVRDGDLEGVVDMTMSDVVAQGGNGAPEIRNWVTVMSARQGKGTVLAYEAVREWATGIALARLFPEGVDEPAT</sequence>
<reference evidence="2 3" key="1">
    <citation type="submission" date="2023-07" db="EMBL/GenBank/DDBJ databases">
        <title>Sequencing the genomes of 1000 actinobacteria strains.</title>
        <authorList>
            <person name="Klenk H.-P."/>
        </authorList>
    </citation>
    <scope>NUCLEOTIDE SEQUENCE [LARGE SCALE GENOMIC DNA]</scope>
    <source>
        <strain evidence="2 3">GD13</strain>
    </source>
</reference>
<comment type="caution">
    <text evidence="2">The sequence shown here is derived from an EMBL/GenBank/DDBJ whole genome shotgun (WGS) entry which is preliminary data.</text>
</comment>
<dbReference type="EMBL" id="JAUSQM010000001">
    <property type="protein sequence ID" value="MDP9823636.1"/>
    <property type="molecule type" value="Genomic_DNA"/>
</dbReference>
<evidence type="ECO:0000313" key="2">
    <source>
        <dbReference type="EMBL" id="MDP9823636.1"/>
    </source>
</evidence>
<name>A0ABT9NTK0_9ACTN</name>
<dbReference type="InterPro" id="IPR004183">
    <property type="entry name" value="Xdiol_dOase_suB"/>
</dbReference>
<keyword evidence="2" id="KW-0560">Oxidoreductase</keyword>
<dbReference type="EC" id="1.13.11.-" evidence="2"/>
<evidence type="ECO:0000313" key="3">
    <source>
        <dbReference type="Proteomes" id="UP001240447"/>
    </source>
</evidence>
<evidence type="ECO:0000259" key="1">
    <source>
        <dbReference type="Pfam" id="PF02900"/>
    </source>
</evidence>
<proteinExistence type="predicted"/>
<dbReference type="EC" id="1.13.11.8" evidence="2"/>
<gene>
    <name evidence="2" type="ORF">J2S59_003445</name>
</gene>
<dbReference type="CDD" id="cd07359">
    <property type="entry name" value="PCA_45_Doxase_B_like"/>
    <property type="match status" value="1"/>
</dbReference>
<keyword evidence="3" id="KW-1185">Reference proteome</keyword>